<dbReference type="EMBL" id="JAUSTY010000003">
    <property type="protein sequence ID" value="MDQ0165048.1"/>
    <property type="molecule type" value="Genomic_DNA"/>
</dbReference>
<protein>
    <submittedName>
        <fullName evidence="1">2-dehydro-3-deoxygalactonokinase</fullName>
        <ecNumber evidence="1">2.7.1.58</ecNumber>
    </submittedName>
</protein>
<organism evidence="1 2">
    <name type="scientific">Caldalkalibacillus horti</name>
    <dbReference type="NCBI Taxonomy" id="77523"/>
    <lineage>
        <taxon>Bacteria</taxon>
        <taxon>Bacillati</taxon>
        <taxon>Bacillota</taxon>
        <taxon>Bacilli</taxon>
        <taxon>Bacillales</taxon>
        <taxon>Bacillaceae</taxon>
        <taxon>Caldalkalibacillus</taxon>
    </lineage>
</organism>
<reference evidence="1 2" key="1">
    <citation type="submission" date="2023-07" db="EMBL/GenBank/DDBJ databases">
        <title>Genomic Encyclopedia of Type Strains, Phase IV (KMG-IV): sequencing the most valuable type-strain genomes for metagenomic binning, comparative biology and taxonomic classification.</title>
        <authorList>
            <person name="Goeker M."/>
        </authorList>
    </citation>
    <scope>NUCLEOTIDE SEQUENCE [LARGE SCALE GENOMIC DNA]</scope>
    <source>
        <strain evidence="1 2">DSM 12751</strain>
    </source>
</reference>
<keyword evidence="1" id="KW-0808">Transferase</keyword>
<dbReference type="Pfam" id="PF05035">
    <property type="entry name" value="DGOK"/>
    <property type="match status" value="1"/>
</dbReference>
<dbReference type="Gene3D" id="3.30.420.300">
    <property type="entry name" value="2-keto-3-deoxy-galactonokinase, substrate binding domain"/>
    <property type="match status" value="1"/>
</dbReference>
<dbReference type="InterPro" id="IPR007729">
    <property type="entry name" value="DGOK"/>
</dbReference>
<dbReference type="CDD" id="cd24012">
    <property type="entry name" value="ASKHA_NBD_KDGal-kinase"/>
    <property type="match status" value="1"/>
</dbReference>
<gene>
    <name evidence="1" type="ORF">J2S11_000948</name>
</gene>
<dbReference type="Gene3D" id="3.30.420.310">
    <property type="entry name" value="2-keto-3-deoxy-galactonokinase, C-terminal domain"/>
    <property type="match status" value="1"/>
</dbReference>
<evidence type="ECO:0000313" key="2">
    <source>
        <dbReference type="Proteomes" id="UP001235840"/>
    </source>
</evidence>
<dbReference type="Proteomes" id="UP001235840">
    <property type="component" value="Unassembled WGS sequence"/>
</dbReference>
<evidence type="ECO:0000313" key="1">
    <source>
        <dbReference type="EMBL" id="MDQ0165048.1"/>
    </source>
</evidence>
<dbReference type="InterPro" id="IPR042258">
    <property type="entry name" value="DGOK_N"/>
</dbReference>
<proteinExistence type="predicted"/>
<keyword evidence="2" id="KW-1185">Reference proteome</keyword>
<dbReference type="SUPFAM" id="SSF53067">
    <property type="entry name" value="Actin-like ATPase domain"/>
    <property type="match status" value="1"/>
</dbReference>
<dbReference type="RefSeq" id="WP_307391578.1">
    <property type="nucleotide sequence ID" value="NZ_BAAADK010000010.1"/>
</dbReference>
<dbReference type="InterPro" id="IPR043129">
    <property type="entry name" value="ATPase_NBD"/>
</dbReference>
<comment type="caution">
    <text evidence="1">The sequence shown here is derived from an EMBL/GenBank/DDBJ whole genome shotgun (WGS) entry which is preliminary data.</text>
</comment>
<sequence length="350" mass="38176">MYIIAIDSGTTNTRVRLVKAENTTIVDQIKRQVGVRNTAIEGHNGKLKDAIITSVAELLERNNLSSKDIAYMVASGMLTSPLGILELPHALAPADIDALVSASVQKEFTELQGIPCLFVPGVKSLAAGSKESEAPSEVAVEQINQFDVMRGEEVEAFGLVQQHAPRGKGLIILPGSHTKYVSFSEQGRIESSVSTLSGEMLQALSQETILAASLGQPLLENVEPDTLLAGFRQGIRLGLTRVLFHVRLLDLFADLSKNQRANYFVGCLLAADLQILKDMLLRENPEWIMVGGSNPLREVFITLLREGWQDLMGETANQLVVIEATDEQVDLCTAVGAIQVAEEYWSRKKP</sequence>
<name>A0ABT9VVP3_9BACI</name>
<dbReference type="InterPro" id="IPR042257">
    <property type="entry name" value="DGOK_C"/>
</dbReference>
<accession>A0ABT9VVP3</accession>
<dbReference type="GO" id="GO:0008671">
    <property type="term" value="F:2-dehydro-3-deoxygalactonokinase activity"/>
    <property type="evidence" value="ECO:0007669"/>
    <property type="project" value="UniProtKB-EC"/>
</dbReference>
<dbReference type="EC" id="2.7.1.58" evidence="1"/>